<dbReference type="EMBL" id="CM037619">
    <property type="protein sequence ID" value="KAH8008247.1"/>
    <property type="molecule type" value="Genomic_DNA"/>
</dbReference>
<evidence type="ECO:0000313" key="1">
    <source>
        <dbReference type="EMBL" id="KAH8008247.1"/>
    </source>
</evidence>
<sequence length="127" mass="14616">MYLTVTQKWQQPKAKIDEVEDHFRRRPGQEVIWSRLKAAIGKAFCVLCNLKVLSVAHHQVSKRHFDTNRNVAKTCSEALKERRFLEGRLAVILVMSAGVDIMREKSWVKLVSLPKEEHKGIDIHSAV</sequence>
<dbReference type="Proteomes" id="UP000827872">
    <property type="component" value="Linkage Group LG06"/>
</dbReference>
<keyword evidence="2" id="KW-1185">Reference proteome</keyword>
<reference evidence="1" key="1">
    <citation type="submission" date="2021-08" db="EMBL/GenBank/DDBJ databases">
        <title>The first chromosome-level gecko genome reveals the dynamic sex chromosomes of Neotropical dwarf geckos (Sphaerodactylidae: Sphaerodactylus).</title>
        <authorList>
            <person name="Pinto B.J."/>
            <person name="Keating S.E."/>
            <person name="Gamble T."/>
        </authorList>
    </citation>
    <scope>NUCLEOTIDE SEQUENCE</scope>
    <source>
        <strain evidence="1">TG3544</strain>
    </source>
</reference>
<gene>
    <name evidence="1" type="ORF">K3G42_028509</name>
</gene>
<proteinExistence type="predicted"/>
<comment type="caution">
    <text evidence="1">The sequence shown here is derived from an EMBL/GenBank/DDBJ whole genome shotgun (WGS) entry which is preliminary data.</text>
</comment>
<name>A0ACB8FSH8_9SAUR</name>
<evidence type="ECO:0000313" key="2">
    <source>
        <dbReference type="Proteomes" id="UP000827872"/>
    </source>
</evidence>
<protein>
    <submittedName>
        <fullName evidence="1">Uncharacterized protein</fullName>
    </submittedName>
</protein>
<organism evidence="1 2">
    <name type="scientific">Sphaerodactylus townsendi</name>
    <dbReference type="NCBI Taxonomy" id="933632"/>
    <lineage>
        <taxon>Eukaryota</taxon>
        <taxon>Metazoa</taxon>
        <taxon>Chordata</taxon>
        <taxon>Craniata</taxon>
        <taxon>Vertebrata</taxon>
        <taxon>Euteleostomi</taxon>
        <taxon>Lepidosauria</taxon>
        <taxon>Squamata</taxon>
        <taxon>Bifurcata</taxon>
        <taxon>Gekkota</taxon>
        <taxon>Sphaerodactylidae</taxon>
        <taxon>Sphaerodactylus</taxon>
    </lineage>
</organism>
<accession>A0ACB8FSH8</accession>